<dbReference type="PANTHER" id="PTHR24221">
    <property type="entry name" value="ATP-BINDING CASSETTE SUB-FAMILY B"/>
    <property type="match status" value="1"/>
</dbReference>
<feature type="transmembrane region" description="Helical" evidence="7">
    <location>
        <begin position="157"/>
        <end position="177"/>
    </location>
</feature>
<keyword evidence="4" id="KW-0067">ATP-binding</keyword>
<dbReference type="Gene3D" id="1.20.1560.10">
    <property type="entry name" value="ABC transporter type 1, transmembrane domain"/>
    <property type="match status" value="1"/>
</dbReference>
<dbReference type="GO" id="GO:0005524">
    <property type="term" value="F:ATP binding"/>
    <property type="evidence" value="ECO:0007669"/>
    <property type="project" value="UniProtKB-KW"/>
</dbReference>
<dbReference type="SUPFAM" id="SSF52540">
    <property type="entry name" value="P-loop containing nucleoside triphosphate hydrolases"/>
    <property type="match status" value="1"/>
</dbReference>
<proteinExistence type="predicted"/>
<keyword evidence="6 7" id="KW-0472">Membrane</keyword>
<comment type="caution">
    <text evidence="10">The sequence shown here is derived from an EMBL/GenBank/DDBJ whole genome shotgun (WGS) entry which is preliminary data.</text>
</comment>
<evidence type="ECO:0000259" key="9">
    <source>
        <dbReference type="PROSITE" id="PS50929"/>
    </source>
</evidence>
<dbReference type="Gene3D" id="3.40.50.300">
    <property type="entry name" value="P-loop containing nucleotide triphosphate hydrolases"/>
    <property type="match status" value="1"/>
</dbReference>
<sequence length="581" mass="63988">MDKELFRLQGIRPVMLLLAGLSLLQSAAIIGQALLLAKSIAILFEGQAVQMAYQPLALFLVMIAARHTIVWLQKKVAGRFAEASSESLQQRVLSRLFERGPRFAASEGSGKLVTLVLEGVDRVRTYLELSVPRTLDMVFVTFPLLAFVYMQDVISGLILTVTLPVLIGFFIVLGLAARKQADKQWRSYRMLSHQFTDSLRGLETLRFLGRSKDHGETVGRVSDQYRSATMRTLRVAFLSSLALDFFSMLSVAFVAVGLGLRLIEGNFGFETALVILILAPEYFLPVRMLGSDYHASLDGKEALGTIRTIIDSGAPDEHREETHATNSRTSLTGVLDGSITLSHIRVVGEDGRQLLGEVSAELDSNMKKVGIVGASGAGKSTLLGVLGGFSDPEAGVVQVDGQPIIGDAKKEWQRQIAYIPQHPYLFSQSLADNIRFYEPEATQEQVEQVIRDVGLGELVDSLPNGCDEIIGEGGRTLSGGQAQRVALGRALLGNRPVILLDEPTAHLDIETEWKLKQTMLSVLGDRRVFLATHRLHWMRDMDWIWVIDQGRLVEADTYEQLVAQKGVFYRLLTAGVKGEKG</sequence>
<dbReference type="Pfam" id="PF00005">
    <property type="entry name" value="ABC_tran"/>
    <property type="match status" value="1"/>
</dbReference>
<dbReference type="InterPro" id="IPR036640">
    <property type="entry name" value="ABC1_TM_sf"/>
</dbReference>
<dbReference type="GO" id="GO:0005886">
    <property type="term" value="C:plasma membrane"/>
    <property type="evidence" value="ECO:0007669"/>
    <property type="project" value="UniProtKB-SubCell"/>
</dbReference>
<evidence type="ECO:0000256" key="6">
    <source>
        <dbReference type="ARBA" id="ARBA00023136"/>
    </source>
</evidence>
<dbReference type="InterPro" id="IPR011527">
    <property type="entry name" value="ABC1_TM_dom"/>
</dbReference>
<keyword evidence="11" id="KW-1185">Reference proteome</keyword>
<accession>A0A2P7ULS6</accession>
<feature type="domain" description="ABC transporter" evidence="8">
    <location>
        <begin position="339"/>
        <end position="574"/>
    </location>
</feature>
<feature type="domain" description="ABC transmembrane type-1" evidence="9">
    <location>
        <begin position="16"/>
        <end position="298"/>
    </location>
</feature>
<dbReference type="InterPro" id="IPR003439">
    <property type="entry name" value="ABC_transporter-like_ATP-bd"/>
</dbReference>
<comment type="subcellular location">
    <subcellularLocation>
        <location evidence="1">Cell membrane</location>
        <topology evidence="1">Multi-pass membrane protein</topology>
    </subcellularLocation>
</comment>
<evidence type="ECO:0000256" key="7">
    <source>
        <dbReference type="SAM" id="Phobius"/>
    </source>
</evidence>
<reference evidence="10 11" key="1">
    <citation type="submission" date="2018-03" db="EMBL/GenBank/DDBJ databases">
        <title>Brevisbacillus phylogenomics.</title>
        <authorList>
            <person name="Dunlap C."/>
        </authorList>
    </citation>
    <scope>NUCLEOTIDE SEQUENCE [LARGE SCALE GENOMIC DNA]</scope>
    <source>
        <strain evidence="10 11">NRRL NRS-1210</strain>
    </source>
</reference>
<dbReference type="PROSITE" id="PS50893">
    <property type="entry name" value="ABC_TRANSPORTER_2"/>
    <property type="match status" value="1"/>
</dbReference>
<dbReference type="InterPro" id="IPR017871">
    <property type="entry name" value="ABC_transporter-like_CS"/>
</dbReference>
<keyword evidence="5 7" id="KW-1133">Transmembrane helix</keyword>
<dbReference type="GO" id="GO:0042883">
    <property type="term" value="P:cysteine transport"/>
    <property type="evidence" value="ECO:0007669"/>
    <property type="project" value="InterPro"/>
</dbReference>
<keyword evidence="3" id="KW-0547">Nucleotide-binding</keyword>
<dbReference type="GO" id="GO:0016887">
    <property type="term" value="F:ATP hydrolysis activity"/>
    <property type="evidence" value="ECO:0007669"/>
    <property type="project" value="InterPro"/>
</dbReference>
<keyword evidence="2 7" id="KW-0812">Transmembrane</keyword>
<evidence type="ECO:0000313" key="11">
    <source>
        <dbReference type="Proteomes" id="UP000240419"/>
    </source>
</evidence>
<gene>
    <name evidence="10" type="primary">cydD</name>
    <name evidence="10" type="ORF">C7R93_25985</name>
</gene>
<dbReference type="InterPro" id="IPR027417">
    <property type="entry name" value="P-loop_NTPase"/>
</dbReference>
<evidence type="ECO:0000256" key="3">
    <source>
        <dbReference type="ARBA" id="ARBA00022741"/>
    </source>
</evidence>
<feature type="transmembrane region" description="Helical" evidence="7">
    <location>
        <begin position="53"/>
        <end position="72"/>
    </location>
</feature>
<evidence type="ECO:0000259" key="8">
    <source>
        <dbReference type="PROSITE" id="PS50893"/>
    </source>
</evidence>
<dbReference type="SMART" id="SM00382">
    <property type="entry name" value="AAA"/>
    <property type="match status" value="1"/>
</dbReference>
<dbReference type="Pfam" id="PF00664">
    <property type="entry name" value="ABC_membrane"/>
    <property type="match status" value="1"/>
</dbReference>
<evidence type="ECO:0000256" key="2">
    <source>
        <dbReference type="ARBA" id="ARBA00022692"/>
    </source>
</evidence>
<dbReference type="SUPFAM" id="SSF90123">
    <property type="entry name" value="ABC transporter transmembrane region"/>
    <property type="match status" value="1"/>
</dbReference>
<name>A0A2P7ULS6_9BACL</name>
<organism evidence="10 11">
    <name type="scientific">Brevibacillus fortis</name>
    <dbReference type="NCBI Taxonomy" id="2126352"/>
    <lineage>
        <taxon>Bacteria</taxon>
        <taxon>Bacillati</taxon>
        <taxon>Bacillota</taxon>
        <taxon>Bacilli</taxon>
        <taxon>Bacillales</taxon>
        <taxon>Paenibacillaceae</taxon>
        <taxon>Brevibacillus</taxon>
    </lineage>
</organism>
<dbReference type="NCBIfam" id="TIGR02857">
    <property type="entry name" value="CydD"/>
    <property type="match status" value="1"/>
</dbReference>
<evidence type="ECO:0000313" key="10">
    <source>
        <dbReference type="EMBL" id="PSJ87865.1"/>
    </source>
</evidence>
<dbReference type="InterPro" id="IPR039421">
    <property type="entry name" value="Type_1_exporter"/>
</dbReference>
<dbReference type="EMBL" id="PXZM01000047">
    <property type="protein sequence ID" value="PSJ87865.1"/>
    <property type="molecule type" value="Genomic_DNA"/>
</dbReference>
<evidence type="ECO:0000256" key="1">
    <source>
        <dbReference type="ARBA" id="ARBA00004651"/>
    </source>
</evidence>
<dbReference type="Proteomes" id="UP000240419">
    <property type="component" value="Unassembled WGS sequence"/>
</dbReference>
<dbReference type="AlphaFoldDB" id="A0A2P7ULS6"/>
<dbReference type="GO" id="GO:0140359">
    <property type="term" value="F:ABC-type transporter activity"/>
    <property type="evidence" value="ECO:0007669"/>
    <property type="project" value="InterPro"/>
</dbReference>
<dbReference type="RefSeq" id="WP_106841509.1">
    <property type="nucleotide sequence ID" value="NZ_JBCNIW010000055.1"/>
</dbReference>
<dbReference type="InterPro" id="IPR003593">
    <property type="entry name" value="AAA+_ATPase"/>
</dbReference>
<protein>
    <submittedName>
        <fullName evidence="10">Thiol reductant ABC exporter subunit CydD</fullName>
    </submittedName>
</protein>
<evidence type="ECO:0000256" key="5">
    <source>
        <dbReference type="ARBA" id="ARBA00022989"/>
    </source>
</evidence>
<dbReference type="PROSITE" id="PS00211">
    <property type="entry name" value="ABC_TRANSPORTER_1"/>
    <property type="match status" value="1"/>
</dbReference>
<feature type="transmembrane region" description="Helical" evidence="7">
    <location>
        <begin position="134"/>
        <end position="151"/>
    </location>
</feature>
<dbReference type="OrthoDB" id="9806127at2"/>
<dbReference type="PANTHER" id="PTHR24221:SF614">
    <property type="entry name" value="GLUTATHIONE_L-CYSTEINE TRANSPORT SYSTEM ATP-BINDING_PERMEASE PROTEIN CYDC"/>
    <property type="match status" value="1"/>
</dbReference>
<evidence type="ECO:0000256" key="4">
    <source>
        <dbReference type="ARBA" id="ARBA00022840"/>
    </source>
</evidence>
<dbReference type="GO" id="GO:0034040">
    <property type="term" value="F:ATPase-coupled lipid transmembrane transporter activity"/>
    <property type="evidence" value="ECO:0007669"/>
    <property type="project" value="TreeGrafter"/>
</dbReference>
<dbReference type="InterPro" id="IPR014216">
    <property type="entry name" value="ABC_transptr_CydD"/>
</dbReference>
<dbReference type="CDD" id="cd18584">
    <property type="entry name" value="ABC_6TM_AarD_CydD"/>
    <property type="match status" value="1"/>
</dbReference>
<dbReference type="PROSITE" id="PS50929">
    <property type="entry name" value="ABC_TM1F"/>
    <property type="match status" value="1"/>
</dbReference>
<feature type="transmembrane region" description="Helical" evidence="7">
    <location>
        <begin position="235"/>
        <end position="260"/>
    </location>
</feature>